<reference evidence="2" key="1">
    <citation type="journal article" date="2015" name="Nature">
        <title>Complex archaea that bridge the gap between prokaryotes and eukaryotes.</title>
        <authorList>
            <person name="Spang A."/>
            <person name="Saw J.H."/>
            <person name="Jorgensen S.L."/>
            <person name="Zaremba-Niedzwiedzka K."/>
            <person name="Martijn J."/>
            <person name="Lind A.E."/>
            <person name="van Eijk R."/>
            <person name="Schleper C."/>
            <person name="Guy L."/>
            <person name="Ettema T.J."/>
        </authorList>
    </citation>
    <scope>NUCLEOTIDE SEQUENCE</scope>
</reference>
<dbReference type="EMBL" id="LAZR01010869">
    <property type="protein sequence ID" value="KKM64597.1"/>
    <property type="molecule type" value="Genomic_DNA"/>
</dbReference>
<evidence type="ECO:0000313" key="2">
    <source>
        <dbReference type="EMBL" id="KKM70376.1"/>
    </source>
</evidence>
<dbReference type="AlphaFoldDB" id="A0A0F9K6V3"/>
<comment type="caution">
    <text evidence="2">The sequence shown here is derived from an EMBL/GenBank/DDBJ whole genome shotgun (WGS) entry which is preliminary data.</text>
</comment>
<name>A0A0F9K6V3_9ZZZZ</name>
<protein>
    <submittedName>
        <fullName evidence="2">Uncharacterized protein</fullName>
    </submittedName>
</protein>
<organism evidence="2">
    <name type="scientific">marine sediment metagenome</name>
    <dbReference type="NCBI Taxonomy" id="412755"/>
    <lineage>
        <taxon>unclassified sequences</taxon>
        <taxon>metagenomes</taxon>
        <taxon>ecological metagenomes</taxon>
    </lineage>
</organism>
<sequence>MKIDAIKAVAFDLRLEMARLEGGILRSDWPHVEEVLSDIEMATAALRALVENR</sequence>
<accession>A0A0F9K6V3</accession>
<dbReference type="EMBL" id="LAZR01009828">
    <property type="protein sequence ID" value="KKM70376.1"/>
    <property type="molecule type" value="Genomic_DNA"/>
</dbReference>
<gene>
    <name evidence="2" type="ORF">LCGC14_1441350</name>
    <name evidence="1" type="ORF">LCGC14_1499720</name>
</gene>
<proteinExistence type="predicted"/>
<evidence type="ECO:0000313" key="1">
    <source>
        <dbReference type="EMBL" id="KKM64597.1"/>
    </source>
</evidence>